<dbReference type="Gramene" id="KQL03250">
    <property type="protein sequence ID" value="KQL03250"/>
    <property type="gene ID" value="SETIT_003661mg"/>
</dbReference>
<evidence type="ECO:0000313" key="2">
    <source>
        <dbReference type="Proteomes" id="UP000004995"/>
    </source>
</evidence>
<dbReference type="InParanoid" id="K3XP38"/>
<dbReference type="AlphaFoldDB" id="K3XP38"/>
<dbReference type="EnsemblPlants" id="KQL03250">
    <property type="protein sequence ID" value="KQL03250"/>
    <property type="gene ID" value="SETIT_003661mg"/>
</dbReference>
<protein>
    <submittedName>
        <fullName evidence="1">Uncharacterized protein</fullName>
    </submittedName>
</protein>
<dbReference type="HOGENOM" id="CLU_2908376_0_0_1"/>
<proteinExistence type="predicted"/>
<sequence>MPDGIYKYLRQKCLASTSDEIESHETNKGICLVISILVIKATCFRIFMKYADGACLSLLCLL</sequence>
<reference evidence="2" key="1">
    <citation type="journal article" date="2012" name="Nat. Biotechnol.">
        <title>Reference genome sequence of the model plant Setaria.</title>
        <authorList>
            <person name="Bennetzen J.L."/>
            <person name="Schmutz J."/>
            <person name="Wang H."/>
            <person name="Percifield R."/>
            <person name="Hawkins J."/>
            <person name="Pontaroli A.C."/>
            <person name="Estep M."/>
            <person name="Feng L."/>
            <person name="Vaughn J.N."/>
            <person name="Grimwood J."/>
            <person name="Jenkins J."/>
            <person name="Barry K."/>
            <person name="Lindquist E."/>
            <person name="Hellsten U."/>
            <person name="Deshpande S."/>
            <person name="Wang X."/>
            <person name="Wu X."/>
            <person name="Mitros T."/>
            <person name="Triplett J."/>
            <person name="Yang X."/>
            <person name="Ye C.Y."/>
            <person name="Mauro-Herrera M."/>
            <person name="Wang L."/>
            <person name="Li P."/>
            <person name="Sharma M."/>
            <person name="Sharma R."/>
            <person name="Ronald P.C."/>
            <person name="Panaud O."/>
            <person name="Kellogg E.A."/>
            <person name="Brutnell T.P."/>
            <person name="Doust A.N."/>
            <person name="Tuskan G.A."/>
            <person name="Rokhsar D."/>
            <person name="Devos K.M."/>
        </authorList>
    </citation>
    <scope>NUCLEOTIDE SEQUENCE [LARGE SCALE GENOMIC DNA]</scope>
    <source>
        <strain evidence="2">cv. Yugu1</strain>
    </source>
</reference>
<name>K3XP38_SETIT</name>
<reference evidence="1" key="2">
    <citation type="submission" date="2018-08" db="UniProtKB">
        <authorList>
            <consortium name="EnsemblPlants"/>
        </authorList>
    </citation>
    <scope>IDENTIFICATION</scope>
    <source>
        <strain evidence="1">Yugu1</strain>
    </source>
</reference>
<organism evidence="1 2">
    <name type="scientific">Setaria italica</name>
    <name type="common">Foxtail millet</name>
    <name type="synonym">Panicum italicum</name>
    <dbReference type="NCBI Taxonomy" id="4555"/>
    <lineage>
        <taxon>Eukaryota</taxon>
        <taxon>Viridiplantae</taxon>
        <taxon>Streptophyta</taxon>
        <taxon>Embryophyta</taxon>
        <taxon>Tracheophyta</taxon>
        <taxon>Spermatophyta</taxon>
        <taxon>Magnoliopsida</taxon>
        <taxon>Liliopsida</taxon>
        <taxon>Poales</taxon>
        <taxon>Poaceae</taxon>
        <taxon>PACMAD clade</taxon>
        <taxon>Panicoideae</taxon>
        <taxon>Panicodae</taxon>
        <taxon>Paniceae</taxon>
        <taxon>Cenchrinae</taxon>
        <taxon>Setaria</taxon>
    </lineage>
</organism>
<dbReference type="EMBL" id="AGNK02002733">
    <property type="status" value="NOT_ANNOTATED_CDS"/>
    <property type="molecule type" value="Genomic_DNA"/>
</dbReference>
<evidence type="ECO:0000313" key="1">
    <source>
        <dbReference type="EnsemblPlants" id="KQL03250"/>
    </source>
</evidence>
<keyword evidence="2" id="KW-1185">Reference proteome</keyword>
<accession>K3XP38</accession>
<dbReference type="Proteomes" id="UP000004995">
    <property type="component" value="Unassembled WGS sequence"/>
</dbReference>